<comment type="caution">
    <text evidence="1">The sequence shown here is derived from an EMBL/GenBank/DDBJ whole genome shotgun (WGS) entry which is preliminary data.</text>
</comment>
<keyword evidence="2" id="KW-1185">Reference proteome</keyword>
<gene>
    <name evidence="1" type="ORF">Patl1_26460</name>
</gene>
<reference evidence="2" key="1">
    <citation type="journal article" date="2023" name="G3 (Bethesda)">
        <title>Genome assembly and association tests identify interacting loci associated with vigor, precocity, and sex in interspecific pistachio rootstocks.</title>
        <authorList>
            <person name="Palmer W."/>
            <person name="Jacygrad E."/>
            <person name="Sagayaradj S."/>
            <person name="Cavanaugh K."/>
            <person name="Han R."/>
            <person name="Bertier L."/>
            <person name="Beede B."/>
            <person name="Kafkas S."/>
            <person name="Golino D."/>
            <person name="Preece J."/>
            <person name="Michelmore R."/>
        </authorList>
    </citation>
    <scope>NUCLEOTIDE SEQUENCE [LARGE SCALE GENOMIC DNA]</scope>
</reference>
<evidence type="ECO:0000313" key="2">
    <source>
        <dbReference type="Proteomes" id="UP001164250"/>
    </source>
</evidence>
<protein>
    <submittedName>
        <fullName evidence="1">Uncharacterized protein</fullName>
    </submittedName>
</protein>
<sequence>MCQYTVLPDWQTQKVVHLKPRWQSSPSAAQITSSENHVHGSSVDRNLVCSLFTCKPSFGLPCLDFSLTGLSETDFCPRIQWNEGPGEIVYMACMQPPAFAIDCANVAGLEITA</sequence>
<organism evidence="1 2">
    <name type="scientific">Pistacia atlantica</name>
    <dbReference type="NCBI Taxonomy" id="434234"/>
    <lineage>
        <taxon>Eukaryota</taxon>
        <taxon>Viridiplantae</taxon>
        <taxon>Streptophyta</taxon>
        <taxon>Embryophyta</taxon>
        <taxon>Tracheophyta</taxon>
        <taxon>Spermatophyta</taxon>
        <taxon>Magnoliopsida</taxon>
        <taxon>eudicotyledons</taxon>
        <taxon>Gunneridae</taxon>
        <taxon>Pentapetalae</taxon>
        <taxon>rosids</taxon>
        <taxon>malvids</taxon>
        <taxon>Sapindales</taxon>
        <taxon>Anacardiaceae</taxon>
        <taxon>Pistacia</taxon>
    </lineage>
</organism>
<proteinExistence type="predicted"/>
<dbReference type="EMBL" id="CM047903">
    <property type="protein sequence ID" value="KAJ0093053.1"/>
    <property type="molecule type" value="Genomic_DNA"/>
</dbReference>
<dbReference type="Proteomes" id="UP001164250">
    <property type="component" value="Chromosome 7"/>
</dbReference>
<evidence type="ECO:0000313" key="1">
    <source>
        <dbReference type="EMBL" id="KAJ0093053.1"/>
    </source>
</evidence>
<name>A0ACC1B2L7_9ROSI</name>
<accession>A0ACC1B2L7</accession>